<reference evidence="1" key="2">
    <citation type="submission" date="2020-11" db="EMBL/GenBank/DDBJ databases">
        <authorList>
            <person name="McCartney M.A."/>
            <person name="Auch B."/>
            <person name="Kono T."/>
            <person name="Mallez S."/>
            <person name="Becker A."/>
            <person name="Gohl D.M."/>
            <person name="Silverstein K.A.T."/>
            <person name="Koren S."/>
            <person name="Bechman K.B."/>
            <person name="Herman A."/>
            <person name="Abrahante J.E."/>
            <person name="Garbe J."/>
        </authorList>
    </citation>
    <scope>NUCLEOTIDE SEQUENCE</scope>
    <source>
        <strain evidence="1">Duluth1</strain>
        <tissue evidence="1">Whole animal</tissue>
    </source>
</reference>
<proteinExistence type="predicted"/>
<dbReference type="EMBL" id="JAIWYP010000010">
    <property type="protein sequence ID" value="KAH3755780.1"/>
    <property type="molecule type" value="Genomic_DNA"/>
</dbReference>
<dbReference type="Proteomes" id="UP000828390">
    <property type="component" value="Unassembled WGS sequence"/>
</dbReference>
<reference evidence="1" key="1">
    <citation type="journal article" date="2019" name="bioRxiv">
        <title>The Genome of the Zebra Mussel, Dreissena polymorpha: A Resource for Invasive Species Research.</title>
        <authorList>
            <person name="McCartney M.A."/>
            <person name="Auch B."/>
            <person name="Kono T."/>
            <person name="Mallez S."/>
            <person name="Zhang Y."/>
            <person name="Obille A."/>
            <person name="Becker A."/>
            <person name="Abrahante J.E."/>
            <person name="Garbe J."/>
            <person name="Badalamenti J.P."/>
            <person name="Herman A."/>
            <person name="Mangelson H."/>
            <person name="Liachko I."/>
            <person name="Sullivan S."/>
            <person name="Sone E.D."/>
            <person name="Koren S."/>
            <person name="Silverstein K.A.T."/>
            <person name="Beckman K.B."/>
            <person name="Gohl D.M."/>
        </authorList>
    </citation>
    <scope>NUCLEOTIDE SEQUENCE</scope>
    <source>
        <strain evidence="1">Duluth1</strain>
        <tissue evidence="1">Whole animal</tissue>
    </source>
</reference>
<accession>A0A9D4DWX7</accession>
<comment type="caution">
    <text evidence="1">The sequence shown here is derived from an EMBL/GenBank/DDBJ whole genome shotgun (WGS) entry which is preliminary data.</text>
</comment>
<keyword evidence="2" id="KW-1185">Reference proteome</keyword>
<gene>
    <name evidence="1" type="ORF">DPMN_190479</name>
</gene>
<protein>
    <submittedName>
        <fullName evidence="1">Uncharacterized protein</fullName>
    </submittedName>
</protein>
<evidence type="ECO:0000313" key="2">
    <source>
        <dbReference type="Proteomes" id="UP000828390"/>
    </source>
</evidence>
<evidence type="ECO:0000313" key="1">
    <source>
        <dbReference type="EMBL" id="KAH3755780.1"/>
    </source>
</evidence>
<sequence>MAAIPGRLTRTQDEGFMPVSTSVSEYCSASPTFITRPTSTSEPRQLHWLALKNPS</sequence>
<name>A0A9D4DWX7_DREPO</name>
<dbReference type="AlphaFoldDB" id="A0A9D4DWX7"/>
<organism evidence="1 2">
    <name type="scientific">Dreissena polymorpha</name>
    <name type="common">Zebra mussel</name>
    <name type="synonym">Mytilus polymorpha</name>
    <dbReference type="NCBI Taxonomy" id="45954"/>
    <lineage>
        <taxon>Eukaryota</taxon>
        <taxon>Metazoa</taxon>
        <taxon>Spiralia</taxon>
        <taxon>Lophotrochozoa</taxon>
        <taxon>Mollusca</taxon>
        <taxon>Bivalvia</taxon>
        <taxon>Autobranchia</taxon>
        <taxon>Heteroconchia</taxon>
        <taxon>Euheterodonta</taxon>
        <taxon>Imparidentia</taxon>
        <taxon>Neoheterodontei</taxon>
        <taxon>Myida</taxon>
        <taxon>Dreissenoidea</taxon>
        <taxon>Dreissenidae</taxon>
        <taxon>Dreissena</taxon>
    </lineage>
</organism>